<evidence type="ECO:0000313" key="5">
    <source>
        <dbReference type="EMBL" id="RBQ28743.1"/>
    </source>
</evidence>
<evidence type="ECO:0000259" key="4">
    <source>
        <dbReference type="PROSITE" id="PS50893"/>
    </source>
</evidence>
<dbReference type="OrthoDB" id="9814623at2"/>
<dbReference type="InterPro" id="IPR003593">
    <property type="entry name" value="AAA+_ATPase"/>
</dbReference>
<dbReference type="AlphaFoldDB" id="A0A366MSB1"/>
<sequence>MFKIINISKTYKDKKVLDNINFDIKKGSCLGIIGESGSGKSTLAKIILGIEKANSGEILKNNKPTASIVFQDYNSSVNPKFTVYEILNEPFWNSYKKLDMKNAILLLKSVELEINILKKYPHELSGGQLQRVCIARAIANKPNFLVLDEILSSLDILNQIEIINLLKKIKERNNITYLFITHNLESIFSLCDRFLVIKDGKILDDILVNNFLQKDVSPYTKQLFNAIIPIKF</sequence>
<feature type="domain" description="ABC transporter" evidence="4">
    <location>
        <begin position="2"/>
        <end position="224"/>
    </location>
</feature>
<dbReference type="PANTHER" id="PTHR43776:SF8">
    <property type="entry name" value="ABC TRANSPORTER, ATP-BINDING PROTEIN"/>
    <property type="match status" value="1"/>
</dbReference>
<dbReference type="Pfam" id="PF00005">
    <property type="entry name" value="ABC_tran"/>
    <property type="match status" value="1"/>
</dbReference>
<evidence type="ECO:0000256" key="2">
    <source>
        <dbReference type="ARBA" id="ARBA00022741"/>
    </source>
</evidence>
<dbReference type="GO" id="GO:0055085">
    <property type="term" value="P:transmembrane transport"/>
    <property type="evidence" value="ECO:0007669"/>
    <property type="project" value="UniProtKB-ARBA"/>
</dbReference>
<organism evidence="5 6">
    <name type="scientific">Aliarcobacter vitoriensis</name>
    <dbReference type="NCBI Taxonomy" id="2011099"/>
    <lineage>
        <taxon>Bacteria</taxon>
        <taxon>Pseudomonadati</taxon>
        <taxon>Campylobacterota</taxon>
        <taxon>Epsilonproteobacteria</taxon>
        <taxon>Campylobacterales</taxon>
        <taxon>Arcobacteraceae</taxon>
        <taxon>Aliarcobacter</taxon>
    </lineage>
</organism>
<evidence type="ECO:0000256" key="1">
    <source>
        <dbReference type="ARBA" id="ARBA00022448"/>
    </source>
</evidence>
<dbReference type="RefSeq" id="WP_113894669.1">
    <property type="nucleotide sequence ID" value="NZ_JANJGA010000012.1"/>
</dbReference>
<name>A0A366MSB1_9BACT</name>
<dbReference type="PROSITE" id="PS00211">
    <property type="entry name" value="ABC_TRANSPORTER_1"/>
    <property type="match status" value="1"/>
</dbReference>
<evidence type="ECO:0000313" key="6">
    <source>
        <dbReference type="Proteomes" id="UP000252669"/>
    </source>
</evidence>
<proteinExistence type="predicted"/>
<dbReference type="SMART" id="SM00382">
    <property type="entry name" value="AAA"/>
    <property type="match status" value="1"/>
</dbReference>
<keyword evidence="1" id="KW-0813">Transport</keyword>
<dbReference type="InterPro" id="IPR027417">
    <property type="entry name" value="P-loop_NTPase"/>
</dbReference>
<reference evidence="5 6" key="1">
    <citation type="submission" date="2017-10" db="EMBL/GenBank/DDBJ databases">
        <title>Genomics of the genus Arcobacter.</title>
        <authorList>
            <person name="Perez-Cataluna A."/>
            <person name="Figueras M.J."/>
        </authorList>
    </citation>
    <scope>NUCLEOTIDE SEQUENCE [LARGE SCALE GENOMIC DNA]</scope>
    <source>
        <strain evidence="5 6">CECT 9230</strain>
    </source>
</reference>
<dbReference type="CDD" id="cd03257">
    <property type="entry name" value="ABC_NikE_OppD_transporters"/>
    <property type="match status" value="1"/>
</dbReference>
<dbReference type="GO" id="GO:0005524">
    <property type="term" value="F:ATP binding"/>
    <property type="evidence" value="ECO:0007669"/>
    <property type="project" value="UniProtKB-KW"/>
</dbReference>
<accession>A0A366MSB1</accession>
<dbReference type="Proteomes" id="UP000252669">
    <property type="component" value="Unassembled WGS sequence"/>
</dbReference>
<dbReference type="Gene3D" id="3.40.50.300">
    <property type="entry name" value="P-loop containing nucleotide triphosphate hydrolases"/>
    <property type="match status" value="1"/>
</dbReference>
<keyword evidence="2" id="KW-0547">Nucleotide-binding</keyword>
<gene>
    <name evidence="5" type="ORF">CRU91_07805</name>
</gene>
<evidence type="ECO:0000256" key="3">
    <source>
        <dbReference type="ARBA" id="ARBA00022840"/>
    </source>
</evidence>
<dbReference type="InterPro" id="IPR003439">
    <property type="entry name" value="ABC_transporter-like_ATP-bd"/>
</dbReference>
<dbReference type="PROSITE" id="PS50893">
    <property type="entry name" value="ABC_TRANSPORTER_2"/>
    <property type="match status" value="1"/>
</dbReference>
<dbReference type="InterPro" id="IPR017871">
    <property type="entry name" value="ABC_transporter-like_CS"/>
</dbReference>
<dbReference type="EMBL" id="PDKB01000012">
    <property type="protein sequence ID" value="RBQ28743.1"/>
    <property type="molecule type" value="Genomic_DNA"/>
</dbReference>
<comment type="caution">
    <text evidence="5">The sequence shown here is derived from an EMBL/GenBank/DDBJ whole genome shotgun (WGS) entry which is preliminary data.</text>
</comment>
<keyword evidence="6" id="KW-1185">Reference proteome</keyword>
<protein>
    <submittedName>
        <fullName evidence="5">Peptide ABC transporter ATP-binding protein</fullName>
    </submittedName>
</protein>
<dbReference type="PANTHER" id="PTHR43776">
    <property type="entry name" value="TRANSPORT ATP-BINDING PROTEIN"/>
    <property type="match status" value="1"/>
</dbReference>
<dbReference type="SUPFAM" id="SSF52540">
    <property type="entry name" value="P-loop containing nucleoside triphosphate hydrolases"/>
    <property type="match status" value="1"/>
</dbReference>
<dbReference type="InterPro" id="IPR050319">
    <property type="entry name" value="ABC_transp_ATP-bind"/>
</dbReference>
<dbReference type="GO" id="GO:0016887">
    <property type="term" value="F:ATP hydrolysis activity"/>
    <property type="evidence" value="ECO:0007669"/>
    <property type="project" value="InterPro"/>
</dbReference>
<keyword evidence="3 5" id="KW-0067">ATP-binding</keyword>